<dbReference type="RefSeq" id="WP_182686811.1">
    <property type="nucleotide sequence ID" value="NZ_JACHTF010000008.1"/>
</dbReference>
<evidence type="ECO:0000313" key="6">
    <source>
        <dbReference type="Proteomes" id="UP000523196"/>
    </source>
</evidence>
<dbReference type="PANTHER" id="PTHR43309:SF3">
    <property type="entry name" value="5-OXOPROLINASE SUBUNIT C"/>
    <property type="match status" value="1"/>
</dbReference>
<dbReference type="SMART" id="SM00797">
    <property type="entry name" value="AHS2"/>
    <property type="match status" value="1"/>
</dbReference>
<dbReference type="NCBIfam" id="TIGR00724">
    <property type="entry name" value="urea_amlyse_rel"/>
    <property type="match status" value="1"/>
</dbReference>
<proteinExistence type="predicted"/>
<gene>
    <name evidence="5" type="ORF">H4F98_08730</name>
</gene>
<keyword evidence="6" id="KW-1185">Reference proteome</keyword>
<accession>A0A7W3TLQ6</accession>
<dbReference type="Gene3D" id="2.40.100.10">
    <property type="entry name" value="Cyclophilin-like"/>
    <property type="match status" value="1"/>
</dbReference>
<keyword evidence="2" id="KW-0378">Hydrolase</keyword>
<evidence type="ECO:0000256" key="3">
    <source>
        <dbReference type="ARBA" id="ARBA00022840"/>
    </source>
</evidence>
<keyword evidence="1" id="KW-0547">Nucleotide-binding</keyword>
<reference evidence="5 6" key="1">
    <citation type="submission" date="2020-08" db="EMBL/GenBank/DDBJ databases">
        <authorList>
            <person name="Xu S."/>
            <person name="Li A."/>
        </authorList>
    </citation>
    <scope>NUCLEOTIDE SEQUENCE [LARGE SCALE GENOMIC DNA]</scope>
    <source>
        <strain evidence="5 6">119BY6-57</strain>
    </source>
</reference>
<dbReference type="GO" id="GO:0016787">
    <property type="term" value="F:hydrolase activity"/>
    <property type="evidence" value="ECO:0007669"/>
    <property type="project" value="UniProtKB-KW"/>
</dbReference>
<name>A0A7W3TLQ6_9GAMM</name>
<dbReference type="InterPro" id="IPR052708">
    <property type="entry name" value="PxpC"/>
</dbReference>
<dbReference type="AlphaFoldDB" id="A0A7W3TLQ6"/>
<protein>
    <submittedName>
        <fullName evidence="5">Biotin-dependent carboxyltransferase family protein</fullName>
    </submittedName>
</protein>
<dbReference type="PANTHER" id="PTHR43309">
    <property type="entry name" value="5-OXOPROLINASE SUBUNIT C"/>
    <property type="match status" value="1"/>
</dbReference>
<organism evidence="5 6">
    <name type="scientific">Marilutibacter spongiae</name>
    <dbReference type="NCBI Taxonomy" id="2025720"/>
    <lineage>
        <taxon>Bacteria</taxon>
        <taxon>Pseudomonadati</taxon>
        <taxon>Pseudomonadota</taxon>
        <taxon>Gammaproteobacteria</taxon>
        <taxon>Lysobacterales</taxon>
        <taxon>Lysobacteraceae</taxon>
        <taxon>Marilutibacter</taxon>
    </lineage>
</organism>
<dbReference type="GO" id="GO:0016740">
    <property type="term" value="F:transferase activity"/>
    <property type="evidence" value="ECO:0007669"/>
    <property type="project" value="UniProtKB-KW"/>
</dbReference>
<feature type="domain" description="Carboxyltransferase" evidence="4">
    <location>
        <begin position="30"/>
        <end position="310"/>
    </location>
</feature>
<dbReference type="InterPro" id="IPR029000">
    <property type="entry name" value="Cyclophilin-like_dom_sf"/>
</dbReference>
<evidence type="ECO:0000256" key="2">
    <source>
        <dbReference type="ARBA" id="ARBA00022801"/>
    </source>
</evidence>
<dbReference type="Pfam" id="PF02626">
    <property type="entry name" value="CT_A_B"/>
    <property type="match status" value="1"/>
</dbReference>
<keyword evidence="3" id="KW-0067">ATP-binding</keyword>
<evidence type="ECO:0000259" key="4">
    <source>
        <dbReference type="SMART" id="SM00797"/>
    </source>
</evidence>
<keyword evidence="5" id="KW-0808">Transferase</keyword>
<dbReference type="EMBL" id="JACHTF010000008">
    <property type="protein sequence ID" value="MBB1060657.1"/>
    <property type="molecule type" value="Genomic_DNA"/>
</dbReference>
<evidence type="ECO:0000256" key="1">
    <source>
        <dbReference type="ARBA" id="ARBA00022741"/>
    </source>
</evidence>
<comment type="caution">
    <text evidence="5">The sequence shown here is derived from an EMBL/GenBank/DDBJ whole genome shotgun (WGS) entry which is preliminary data.</text>
</comment>
<dbReference type="Proteomes" id="UP000523196">
    <property type="component" value="Unassembled WGS sequence"/>
</dbReference>
<evidence type="ECO:0000313" key="5">
    <source>
        <dbReference type="EMBL" id="MBB1060657.1"/>
    </source>
</evidence>
<dbReference type="GO" id="GO:0005524">
    <property type="term" value="F:ATP binding"/>
    <property type="evidence" value="ECO:0007669"/>
    <property type="project" value="UniProtKB-KW"/>
</dbReference>
<dbReference type="SUPFAM" id="SSF50891">
    <property type="entry name" value="Cyclophilin-like"/>
    <property type="match status" value="1"/>
</dbReference>
<dbReference type="InterPro" id="IPR003778">
    <property type="entry name" value="CT_A_B"/>
</dbReference>
<sequence length="335" mass="35538">MSARGAAHVEVLAAGPLTTVQDRGRTGWRHVGVACAGALDLDAATLANRLVGNAPGDAVLEFTLSGPRLRFARPTRVALCGALVDAVFIAIGGRPSTIGHGRPVDLPPGELRIGRLRLGVRGWLAIAGGIDVPTCLGSRSTDLRGGFGGLDGRRLQAGDRLPLGPARVGGIRRPRAPAWWVEFDDPLPTEPCIRYVPDARPGAGALSGTRWQLDPRSNRQGLRLKGDALDSPGVETISAAVAPGTLQLPPDGKPIVLMADAQVTGGYPRLGHVAAVDMPRLAQLAPGQWLQWRAIDATQSQRLWALRRAQWHRLARLLDERLPPVPARATGIDLP</sequence>